<dbReference type="SMART" id="SM00225">
    <property type="entry name" value="BTB"/>
    <property type="match status" value="1"/>
</dbReference>
<feature type="compositionally biased region" description="Polar residues" evidence="4">
    <location>
        <begin position="212"/>
        <end position="226"/>
    </location>
</feature>
<dbReference type="Gene3D" id="1.10.30.10">
    <property type="entry name" value="High mobility group box domain"/>
    <property type="match status" value="1"/>
</dbReference>
<evidence type="ECO:0000259" key="5">
    <source>
        <dbReference type="PROSITE" id="PS50097"/>
    </source>
</evidence>
<evidence type="ECO:0000256" key="3">
    <source>
        <dbReference type="PROSITE-ProRule" id="PRU00267"/>
    </source>
</evidence>
<feature type="compositionally biased region" description="Basic residues" evidence="4">
    <location>
        <begin position="320"/>
        <end position="333"/>
    </location>
</feature>
<feature type="region of interest" description="Disordered" evidence="4">
    <location>
        <begin position="318"/>
        <end position="353"/>
    </location>
</feature>
<proteinExistence type="predicted"/>
<evidence type="ECO:0000259" key="6">
    <source>
        <dbReference type="PROSITE" id="PS50118"/>
    </source>
</evidence>
<evidence type="ECO:0000256" key="4">
    <source>
        <dbReference type="SAM" id="MobiDB-lite"/>
    </source>
</evidence>
<dbReference type="SUPFAM" id="SSF47095">
    <property type="entry name" value="HMG-box"/>
    <property type="match status" value="1"/>
</dbReference>
<feature type="compositionally biased region" description="Basic and acidic residues" evidence="4">
    <location>
        <begin position="175"/>
        <end position="185"/>
    </location>
</feature>
<dbReference type="CDD" id="cd18315">
    <property type="entry name" value="BTB_POZ_BAB-like"/>
    <property type="match status" value="1"/>
</dbReference>
<evidence type="ECO:0000256" key="1">
    <source>
        <dbReference type="ARBA" id="ARBA00004123"/>
    </source>
</evidence>
<feature type="domain" description="BTB" evidence="5">
    <location>
        <begin position="75"/>
        <end position="140"/>
    </location>
</feature>
<feature type="region of interest" description="Disordered" evidence="4">
    <location>
        <begin position="166"/>
        <end position="242"/>
    </location>
</feature>
<dbReference type="InterPro" id="IPR009071">
    <property type="entry name" value="HMG_box_dom"/>
</dbReference>
<evidence type="ECO:0000256" key="2">
    <source>
        <dbReference type="ARBA" id="ARBA00023242"/>
    </source>
</evidence>
<dbReference type="InterPro" id="IPR036910">
    <property type="entry name" value="HMG_box_dom_sf"/>
</dbReference>
<dbReference type="AlphaFoldDB" id="A0AAN7SSW4"/>
<dbReference type="Gene3D" id="3.30.710.10">
    <property type="entry name" value="Potassium Channel Kv1.1, Chain A"/>
    <property type="match status" value="1"/>
</dbReference>
<organism evidence="7 8">
    <name type="scientific">Aquatica leii</name>
    <dbReference type="NCBI Taxonomy" id="1421715"/>
    <lineage>
        <taxon>Eukaryota</taxon>
        <taxon>Metazoa</taxon>
        <taxon>Ecdysozoa</taxon>
        <taxon>Arthropoda</taxon>
        <taxon>Hexapoda</taxon>
        <taxon>Insecta</taxon>
        <taxon>Pterygota</taxon>
        <taxon>Neoptera</taxon>
        <taxon>Endopterygota</taxon>
        <taxon>Coleoptera</taxon>
        <taxon>Polyphaga</taxon>
        <taxon>Elateriformia</taxon>
        <taxon>Elateroidea</taxon>
        <taxon>Lampyridae</taxon>
        <taxon>Luciolinae</taxon>
        <taxon>Aquatica</taxon>
    </lineage>
</organism>
<dbReference type="SMART" id="SM00398">
    <property type="entry name" value="HMG"/>
    <property type="match status" value="1"/>
</dbReference>
<dbReference type="PROSITE" id="PS50118">
    <property type="entry name" value="HMG_BOX_2"/>
    <property type="match status" value="1"/>
</dbReference>
<dbReference type="InterPro" id="IPR000210">
    <property type="entry name" value="BTB/POZ_dom"/>
</dbReference>
<comment type="subcellular location">
    <subcellularLocation>
        <location evidence="1">Nucleus</location>
    </subcellularLocation>
</comment>
<keyword evidence="3" id="KW-0238">DNA-binding</keyword>
<keyword evidence="2 3" id="KW-0539">Nucleus</keyword>
<accession>A0AAN7SSW4</accession>
<dbReference type="Pfam" id="PF00505">
    <property type="entry name" value="HMG_box"/>
    <property type="match status" value="1"/>
</dbReference>
<dbReference type="SUPFAM" id="SSF54695">
    <property type="entry name" value="POZ domain"/>
    <property type="match status" value="1"/>
</dbReference>
<dbReference type="InterPro" id="IPR051095">
    <property type="entry name" value="Dros_DevTransReg"/>
</dbReference>
<protein>
    <recommendedName>
        <fullName evidence="9">Protein bric-a-brac 2</fullName>
    </recommendedName>
</protein>
<dbReference type="GO" id="GO:0005634">
    <property type="term" value="C:nucleus"/>
    <property type="evidence" value="ECO:0007669"/>
    <property type="project" value="UniProtKB-SubCell"/>
</dbReference>
<dbReference type="EMBL" id="JARPUR010000001">
    <property type="protein sequence ID" value="KAK4886470.1"/>
    <property type="molecule type" value="Genomic_DNA"/>
</dbReference>
<dbReference type="PANTHER" id="PTHR23110:SF109">
    <property type="entry name" value="FI07618P-RELATED"/>
    <property type="match status" value="1"/>
</dbReference>
<evidence type="ECO:0000313" key="8">
    <source>
        <dbReference type="Proteomes" id="UP001353858"/>
    </source>
</evidence>
<evidence type="ECO:0008006" key="9">
    <source>
        <dbReference type="Google" id="ProtNLM"/>
    </source>
</evidence>
<feature type="domain" description="HMG box" evidence="6">
    <location>
        <begin position="240"/>
        <end position="308"/>
    </location>
</feature>
<dbReference type="PANTHER" id="PTHR23110">
    <property type="entry name" value="BTB DOMAIN TRANSCRIPTION FACTOR"/>
    <property type="match status" value="1"/>
</dbReference>
<gene>
    <name evidence="7" type="ORF">RN001_002741</name>
</gene>
<dbReference type="GO" id="GO:0006357">
    <property type="term" value="P:regulation of transcription by RNA polymerase II"/>
    <property type="evidence" value="ECO:0007669"/>
    <property type="project" value="TreeGrafter"/>
</dbReference>
<dbReference type="Pfam" id="PF00651">
    <property type="entry name" value="BTB"/>
    <property type="match status" value="1"/>
</dbReference>
<keyword evidence="8" id="KW-1185">Reference proteome</keyword>
<sequence>MQDSSSQVKKRFKIERRFLYFYRLLLVFIFRFKKYFTMDASDGACAAQQYNLKWTNHTNNILEMFSQQLLNGLLVDVTLFCDGQFIRAHKMVLSACSPYFQELFNVHNVDHPIIFMNGVRFIAVKQMVEFMYQGEIKVSDEDLDQLLAIAESLQIKGLCKIRRENNEADSSSTSAKKETVHETTKITRGSTMPKRRKRRKLSQSPGFAVDDLQTNGDYSGASQSTESFEEAPTVTQTTPPRRPKNAFMIFAGIWRKKLAKEHQGESNKEISMRLGAMWKTLSATEKDEYFSAAKKVVEDHRLKYPDYHLAKEAKQALKERRAKNSKQFKRKRNASAEPIEDIPNSSEPEPVLPIETVTKIKKEFPEERVNADVKVETDESNLVIAESQCSDSSGENSISSKN</sequence>
<comment type="caution">
    <text evidence="7">The sequence shown here is derived from an EMBL/GenBank/DDBJ whole genome shotgun (WGS) entry which is preliminary data.</text>
</comment>
<dbReference type="GO" id="GO:0003677">
    <property type="term" value="F:DNA binding"/>
    <property type="evidence" value="ECO:0007669"/>
    <property type="project" value="UniProtKB-UniRule"/>
</dbReference>
<dbReference type="Proteomes" id="UP001353858">
    <property type="component" value="Unassembled WGS sequence"/>
</dbReference>
<name>A0AAN7SSW4_9COLE</name>
<dbReference type="InterPro" id="IPR011333">
    <property type="entry name" value="SKP1/BTB/POZ_sf"/>
</dbReference>
<evidence type="ECO:0000313" key="7">
    <source>
        <dbReference type="EMBL" id="KAK4886470.1"/>
    </source>
</evidence>
<reference evidence="8" key="1">
    <citation type="submission" date="2023-01" db="EMBL/GenBank/DDBJ databases">
        <title>Key to firefly adult light organ development and bioluminescence: homeobox transcription factors regulate luciferase expression and transportation to peroxisome.</title>
        <authorList>
            <person name="Fu X."/>
        </authorList>
    </citation>
    <scope>NUCLEOTIDE SEQUENCE [LARGE SCALE GENOMIC DNA]</scope>
</reference>
<feature type="DNA-binding region" description="HMG box" evidence="3">
    <location>
        <begin position="240"/>
        <end position="308"/>
    </location>
</feature>
<dbReference type="PROSITE" id="PS50097">
    <property type="entry name" value="BTB"/>
    <property type="match status" value="1"/>
</dbReference>